<proteinExistence type="predicted"/>
<keyword evidence="3" id="KW-1185">Reference proteome</keyword>
<evidence type="ECO:0000256" key="1">
    <source>
        <dbReference type="SAM" id="MobiDB-lite"/>
    </source>
</evidence>
<protein>
    <submittedName>
        <fullName evidence="2">Uncharacterized protein</fullName>
    </submittedName>
</protein>
<name>A0A246JER3_9SPHN</name>
<reference evidence="2 3" key="1">
    <citation type="journal article" date="2002" name="Int. J. Syst. Evol. Microbiol.">
        <title>Sphingopyxis witflariensis sp. nov., isolated from activated sludge.</title>
        <authorList>
            <person name="Kampfer P."/>
            <person name="Witzenberger R."/>
            <person name="Denner E.B."/>
            <person name="Busse H.J."/>
            <person name="Neef A."/>
        </authorList>
    </citation>
    <scope>NUCLEOTIDE SEQUENCE [LARGE SCALE GENOMIC DNA]</scope>
    <source>
        <strain evidence="2 3">DSM 14551</strain>
    </source>
</reference>
<sequence>MSRSKHQTLKSIMDGQSKGQIKTMFAERDHDAVEWVAKGAIKKQTLRGRRDGRRAPADSDGHVNAPDDVEI</sequence>
<feature type="region of interest" description="Disordered" evidence="1">
    <location>
        <begin position="45"/>
        <end position="71"/>
    </location>
</feature>
<evidence type="ECO:0000313" key="3">
    <source>
        <dbReference type="Proteomes" id="UP000197097"/>
    </source>
</evidence>
<gene>
    <name evidence="2" type="ORF">CDQ91_19825</name>
</gene>
<dbReference type="AlphaFoldDB" id="A0A246JER3"/>
<organism evidence="2 3">
    <name type="scientific">Sphingopyxis witflariensis</name>
    <dbReference type="NCBI Taxonomy" id="173675"/>
    <lineage>
        <taxon>Bacteria</taxon>
        <taxon>Pseudomonadati</taxon>
        <taxon>Pseudomonadota</taxon>
        <taxon>Alphaproteobacteria</taxon>
        <taxon>Sphingomonadales</taxon>
        <taxon>Sphingomonadaceae</taxon>
        <taxon>Sphingopyxis</taxon>
    </lineage>
</organism>
<dbReference type="EMBL" id="NISJ01000017">
    <property type="protein sequence ID" value="OWQ91099.1"/>
    <property type="molecule type" value="Genomic_DNA"/>
</dbReference>
<evidence type="ECO:0000313" key="2">
    <source>
        <dbReference type="EMBL" id="OWQ91099.1"/>
    </source>
</evidence>
<dbReference type="Proteomes" id="UP000197097">
    <property type="component" value="Unassembled WGS sequence"/>
</dbReference>
<comment type="caution">
    <text evidence="2">The sequence shown here is derived from an EMBL/GenBank/DDBJ whole genome shotgun (WGS) entry which is preliminary data.</text>
</comment>
<accession>A0A246JER3</accession>